<evidence type="ECO:0000313" key="7">
    <source>
        <dbReference type="EMBL" id="MFB5269175.1"/>
    </source>
</evidence>
<dbReference type="SUPFAM" id="SSF46689">
    <property type="entry name" value="Homeodomain-like"/>
    <property type="match status" value="2"/>
</dbReference>
<dbReference type="InterPro" id="IPR009057">
    <property type="entry name" value="Homeodomain-like_sf"/>
</dbReference>
<dbReference type="SMART" id="SM00448">
    <property type="entry name" value="REC"/>
    <property type="match status" value="1"/>
</dbReference>
<dbReference type="Pfam" id="PF12833">
    <property type="entry name" value="HTH_18"/>
    <property type="match status" value="1"/>
</dbReference>
<dbReference type="Gene3D" id="3.40.50.2300">
    <property type="match status" value="1"/>
</dbReference>
<dbReference type="SMART" id="SM00342">
    <property type="entry name" value="HTH_ARAC"/>
    <property type="match status" value="1"/>
</dbReference>
<dbReference type="Gene3D" id="1.10.10.60">
    <property type="entry name" value="Homeodomain-like"/>
    <property type="match status" value="2"/>
</dbReference>
<dbReference type="InterPro" id="IPR011006">
    <property type="entry name" value="CheY-like_superfamily"/>
</dbReference>
<dbReference type="Pfam" id="PF00072">
    <property type="entry name" value="Response_reg"/>
    <property type="match status" value="1"/>
</dbReference>
<gene>
    <name evidence="7" type="ORF">ACE41H_20635</name>
</gene>
<name>A0ABV5AY83_9BACL</name>
<evidence type="ECO:0000259" key="6">
    <source>
        <dbReference type="PROSITE" id="PS50110"/>
    </source>
</evidence>
<keyword evidence="4" id="KW-0597">Phosphoprotein</keyword>
<dbReference type="PANTHER" id="PTHR43280">
    <property type="entry name" value="ARAC-FAMILY TRANSCRIPTIONAL REGULATOR"/>
    <property type="match status" value="1"/>
</dbReference>
<protein>
    <submittedName>
        <fullName evidence="7">Response regulator</fullName>
    </submittedName>
</protein>
<evidence type="ECO:0000259" key="5">
    <source>
        <dbReference type="PROSITE" id="PS01124"/>
    </source>
</evidence>
<comment type="caution">
    <text evidence="7">The sequence shown here is derived from an EMBL/GenBank/DDBJ whole genome shotgun (WGS) entry which is preliminary data.</text>
</comment>
<proteinExistence type="predicted"/>
<dbReference type="PRINTS" id="PR00032">
    <property type="entry name" value="HTHARAC"/>
</dbReference>
<reference evidence="7 8" key="1">
    <citation type="submission" date="2024-09" db="EMBL/GenBank/DDBJ databases">
        <title>Paenibacillus zeirhizospherea sp. nov., isolated from surface of the maize (Zea mays) roots in a horticulture field, Hungary.</title>
        <authorList>
            <person name="Marton D."/>
            <person name="Farkas M."/>
            <person name="Bedics A."/>
            <person name="Toth E."/>
            <person name="Tancsics A."/>
            <person name="Boka K."/>
            <person name="Maroti G."/>
            <person name="Kriszt B."/>
            <person name="Cserhati M."/>
        </authorList>
    </citation>
    <scope>NUCLEOTIDE SEQUENCE [LARGE SCALE GENOMIC DNA]</scope>
    <source>
        <strain evidence="7 8">KCTC 33519</strain>
    </source>
</reference>
<dbReference type="Proteomes" id="UP001580346">
    <property type="component" value="Unassembled WGS sequence"/>
</dbReference>
<evidence type="ECO:0000256" key="1">
    <source>
        <dbReference type="ARBA" id="ARBA00023015"/>
    </source>
</evidence>
<feature type="modified residue" description="4-aspartylphosphate" evidence="4">
    <location>
        <position position="59"/>
    </location>
</feature>
<dbReference type="SUPFAM" id="SSF52172">
    <property type="entry name" value="CheY-like"/>
    <property type="match status" value="1"/>
</dbReference>
<dbReference type="PANTHER" id="PTHR43280:SF2">
    <property type="entry name" value="HTH-TYPE TRANSCRIPTIONAL REGULATOR EXSA"/>
    <property type="match status" value="1"/>
</dbReference>
<sequence>MQAIRTLIVDDEARIRRGIERMLASCEGNWQVAAVLSNGKDALEYIRQTQGAIDLLLTDVKMPEMDGLTLIKKARQHGSFYPIVISGHNDFVFAQTAIREGAVDYILKPIDREQFRQRMAEVRNIIEKNRHEHQRWNEMHRKELELKRSRQTQTLSYITSAGLDISRLGYWVNDFPKGHYLLLYISLDPPPVKARNYTKKDWEAFDYALENMISEVTGNLDIAQVKQTWCWKGGNADFWVLIYAPGESSGTTMEAIANELSTRIRSVIQFHTPFTVSVSFGNWMQNLYTLPEAKQRALSLMNYRLLYGSNQTFHDDTAERFVEKMDIDLAKFAHRLRRAVEQANSQEANDLLKQLFQQLEHIHSPQPIQLAVQNVFIQIHSVGIEYMSGVFEPISLEKGLQALHRAANLHELKSEVSALIQSVIELIRHTRQSGRVKPVELAKAWIAENLSKDLTIQAIADHVYMNPSYFMRYFKMHTGLTILDYVTKLRMEKAKELLVNTNMRVQHVSEQAGYQNVKYFSRQFKQRFGCTPAKYRDKVLKNIEETTPKSH</sequence>
<evidence type="ECO:0000256" key="4">
    <source>
        <dbReference type="PROSITE-ProRule" id="PRU00169"/>
    </source>
</evidence>
<accession>A0ABV5AY83</accession>
<keyword evidence="8" id="KW-1185">Reference proteome</keyword>
<evidence type="ECO:0000256" key="2">
    <source>
        <dbReference type="ARBA" id="ARBA00023125"/>
    </source>
</evidence>
<feature type="domain" description="Response regulatory" evidence="6">
    <location>
        <begin position="5"/>
        <end position="123"/>
    </location>
</feature>
<dbReference type="InterPro" id="IPR020449">
    <property type="entry name" value="Tscrpt_reg_AraC-type_HTH"/>
</dbReference>
<keyword evidence="1" id="KW-0805">Transcription regulation</keyword>
<dbReference type="RefSeq" id="WP_375357450.1">
    <property type="nucleotide sequence ID" value="NZ_JBHHMI010000026.1"/>
</dbReference>
<dbReference type="EMBL" id="JBHHMI010000026">
    <property type="protein sequence ID" value="MFB5269175.1"/>
    <property type="molecule type" value="Genomic_DNA"/>
</dbReference>
<keyword evidence="2" id="KW-0238">DNA-binding</keyword>
<feature type="domain" description="HTH araC/xylS-type" evidence="5">
    <location>
        <begin position="440"/>
        <end position="538"/>
    </location>
</feature>
<dbReference type="InterPro" id="IPR018060">
    <property type="entry name" value="HTH_AraC"/>
</dbReference>
<keyword evidence="3" id="KW-0804">Transcription</keyword>
<dbReference type="CDD" id="cd17536">
    <property type="entry name" value="REC_YesN-like"/>
    <property type="match status" value="1"/>
</dbReference>
<evidence type="ECO:0000256" key="3">
    <source>
        <dbReference type="ARBA" id="ARBA00023163"/>
    </source>
</evidence>
<dbReference type="PROSITE" id="PS50110">
    <property type="entry name" value="RESPONSE_REGULATORY"/>
    <property type="match status" value="1"/>
</dbReference>
<organism evidence="7 8">
    <name type="scientific">Paenibacillus enshidis</name>
    <dbReference type="NCBI Taxonomy" id="1458439"/>
    <lineage>
        <taxon>Bacteria</taxon>
        <taxon>Bacillati</taxon>
        <taxon>Bacillota</taxon>
        <taxon>Bacilli</taxon>
        <taxon>Bacillales</taxon>
        <taxon>Paenibacillaceae</taxon>
        <taxon>Paenibacillus</taxon>
    </lineage>
</organism>
<dbReference type="InterPro" id="IPR001789">
    <property type="entry name" value="Sig_transdc_resp-reg_receiver"/>
</dbReference>
<evidence type="ECO:0000313" key="8">
    <source>
        <dbReference type="Proteomes" id="UP001580346"/>
    </source>
</evidence>
<dbReference type="PROSITE" id="PS01124">
    <property type="entry name" value="HTH_ARAC_FAMILY_2"/>
    <property type="match status" value="1"/>
</dbReference>